<evidence type="ECO:0000256" key="1">
    <source>
        <dbReference type="ARBA" id="ARBA00004370"/>
    </source>
</evidence>
<feature type="transmembrane region" description="Helical" evidence="5">
    <location>
        <begin position="301"/>
        <end position="322"/>
    </location>
</feature>
<gene>
    <name evidence="6" type="ORF">A7U60_g4341</name>
</gene>
<keyword evidence="2 5" id="KW-0812">Transmembrane</keyword>
<sequence length="326" mass="37006">MSGLADRALVYTLFISIPTIGYLATFPFFSTIVKYRSNYSPKRIELDQEENRSHSVAGVSSYFAMMKRVKQLEGRAGFYKGIVPCSLLLALLLSIPVLIRAGIIVTRKRDLWQSLAVSLFSEIIVLPIRVIIFRYESPELLIVSLPWYNPVFSLRILLSVTERKHPWLLFLTPGLLVSVVLSIVHGTLVMSLLNTLTFTVATRYPLARSSPTQLGIYLVASIVSVLISCPLSVVQIRLSIQRNHPPRDYEIIEQEGQAESSGVAYSGAEEDVVSLRSEGDPYKGFFDCIRRIVNEEGYSRLLCAWWFDLMFLWYSGFMMPWLQSFL</sequence>
<evidence type="ECO:0000256" key="3">
    <source>
        <dbReference type="ARBA" id="ARBA00022989"/>
    </source>
</evidence>
<feature type="transmembrane region" description="Helical" evidence="5">
    <location>
        <begin position="77"/>
        <end position="99"/>
    </location>
</feature>
<dbReference type="Gene3D" id="1.50.40.10">
    <property type="entry name" value="Mitochondrial carrier domain"/>
    <property type="match status" value="1"/>
</dbReference>
<feature type="transmembrane region" description="Helical" evidence="5">
    <location>
        <begin position="167"/>
        <end position="194"/>
    </location>
</feature>
<accession>A0A9Q5HYT3</accession>
<keyword evidence="4 5" id="KW-0472">Membrane</keyword>
<dbReference type="SUPFAM" id="SSF103506">
    <property type="entry name" value="Mitochondrial carrier"/>
    <property type="match status" value="1"/>
</dbReference>
<evidence type="ECO:0000256" key="2">
    <source>
        <dbReference type="ARBA" id="ARBA00022692"/>
    </source>
</evidence>
<evidence type="ECO:0000313" key="7">
    <source>
        <dbReference type="Proteomes" id="UP000757232"/>
    </source>
</evidence>
<dbReference type="AlphaFoldDB" id="A0A9Q5HYT3"/>
<dbReference type="Proteomes" id="UP000757232">
    <property type="component" value="Unassembled WGS sequence"/>
</dbReference>
<evidence type="ECO:0000313" key="6">
    <source>
        <dbReference type="EMBL" id="OCB88526.1"/>
    </source>
</evidence>
<evidence type="ECO:0000256" key="5">
    <source>
        <dbReference type="SAM" id="Phobius"/>
    </source>
</evidence>
<evidence type="ECO:0000256" key="4">
    <source>
        <dbReference type="ARBA" id="ARBA00023136"/>
    </source>
</evidence>
<dbReference type="OrthoDB" id="21292at2759"/>
<dbReference type="EMBL" id="LNZH02000177">
    <property type="protein sequence ID" value="OCB88526.1"/>
    <property type="molecule type" value="Genomic_DNA"/>
</dbReference>
<proteinExistence type="predicted"/>
<feature type="transmembrane region" description="Helical" evidence="5">
    <location>
        <begin position="111"/>
        <end position="132"/>
    </location>
</feature>
<organism evidence="6 7">
    <name type="scientific">Sanghuangporus baumii</name>
    <name type="common">Phellinus baumii</name>
    <dbReference type="NCBI Taxonomy" id="108892"/>
    <lineage>
        <taxon>Eukaryota</taxon>
        <taxon>Fungi</taxon>
        <taxon>Dikarya</taxon>
        <taxon>Basidiomycota</taxon>
        <taxon>Agaricomycotina</taxon>
        <taxon>Agaricomycetes</taxon>
        <taxon>Hymenochaetales</taxon>
        <taxon>Hymenochaetaceae</taxon>
        <taxon>Sanghuangporus</taxon>
    </lineage>
</organism>
<feature type="transmembrane region" description="Helical" evidence="5">
    <location>
        <begin position="12"/>
        <end position="33"/>
    </location>
</feature>
<protein>
    <submittedName>
        <fullName evidence="6">Uncharacterized protein</fullName>
    </submittedName>
</protein>
<keyword evidence="7" id="KW-1185">Reference proteome</keyword>
<name>A0A9Q5HYT3_SANBA</name>
<dbReference type="GO" id="GO:0016020">
    <property type="term" value="C:membrane"/>
    <property type="evidence" value="ECO:0007669"/>
    <property type="project" value="UniProtKB-SubCell"/>
</dbReference>
<reference evidence="6" key="1">
    <citation type="submission" date="2016-06" db="EMBL/GenBank/DDBJ databases">
        <title>Draft Genome sequence of the fungus Inonotus baumii.</title>
        <authorList>
            <person name="Zhu H."/>
            <person name="Lin W."/>
        </authorList>
    </citation>
    <scope>NUCLEOTIDE SEQUENCE</scope>
    <source>
        <strain evidence="6">821</strain>
    </source>
</reference>
<comment type="subcellular location">
    <subcellularLocation>
        <location evidence="1">Membrane</location>
    </subcellularLocation>
</comment>
<keyword evidence="3 5" id="KW-1133">Transmembrane helix</keyword>
<dbReference type="InterPro" id="IPR023395">
    <property type="entry name" value="MCP_dom_sf"/>
</dbReference>
<comment type="caution">
    <text evidence="6">The sequence shown here is derived from an EMBL/GenBank/DDBJ whole genome shotgun (WGS) entry which is preliminary data.</text>
</comment>
<feature type="transmembrane region" description="Helical" evidence="5">
    <location>
        <begin position="214"/>
        <end position="234"/>
    </location>
</feature>